<dbReference type="Proteomes" id="UP000295328">
    <property type="component" value="Unassembled WGS sequence"/>
</dbReference>
<keyword evidence="3 5" id="KW-0378">Hydrolase</keyword>
<comment type="caution">
    <text evidence="7">The sequence shown here is derived from an EMBL/GenBank/DDBJ whole genome shotgun (WGS) entry which is preliminary data.</text>
</comment>
<evidence type="ECO:0000313" key="8">
    <source>
        <dbReference type="Proteomes" id="UP000295328"/>
    </source>
</evidence>
<evidence type="ECO:0000256" key="4">
    <source>
        <dbReference type="ARBA" id="ARBA00022825"/>
    </source>
</evidence>
<keyword evidence="4 5" id="KW-0720">Serine protease</keyword>
<dbReference type="PROSITE" id="PS00136">
    <property type="entry name" value="SUBTILASE_ASP"/>
    <property type="match status" value="1"/>
</dbReference>
<evidence type="ECO:0000313" key="7">
    <source>
        <dbReference type="EMBL" id="TDM01008.1"/>
    </source>
</evidence>
<dbReference type="InterPro" id="IPR015500">
    <property type="entry name" value="Peptidase_S8_subtilisin-rel"/>
</dbReference>
<dbReference type="PANTHER" id="PTHR43806">
    <property type="entry name" value="PEPTIDASE S8"/>
    <property type="match status" value="1"/>
</dbReference>
<comment type="similarity">
    <text evidence="1 5">Belongs to the peptidase S8 family.</text>
</comment>
<dbReference type="PRINTS" id="PR00723">
    <property type="entry name" value="SUBTILISIN"/>
</dbReference>
<feature type="active site" description="Charge relay system" evidence="5">
    <location>
        <position position="29"/>
    </location>
</feature>
<sequence>MDLKELKKIKRMYHDRGMLGQNINIAVIDSGIDKFHKEFLHAKIYEDSNKECTSNTFHGTSIVSIINGRTSKVLAIAPKSTIYLFDIFNKCNNDKSYKLLDQKLGEIIYLIDSKKVRFDIINLSIGTALYDKGIQQKIEYLYRKNVIMVAPNGNNIKENIKMYPASYKGVIQVGSLNEKGEISNFSRKDYNIDVYMLGENIPIAIPQNDYALSNGTSLSTAIITGLIALIIQELKIKNIKIEYSSIIEKLKKLTDI</sequence>
<evidence type="ECO:0000256" key="2">
    <source>
        <dbReference type="ARBA" id="ARBA00022670"/>
    </source>
</evidence>
<keyword evidence="8" id="KW-1185">Reference proteome</keyword>
<feature type="domain" description="Peptidase S8/S53" evidence="6">
    <location>
        <begin position="20"/>
        <end position="235"/>
    </location>
</feature>
<evidence type="ECO:0000256" key="3">
    <source>
        <dbReference type="ARBA" id="ARBA00022801"/>
    </source>
</evidence>
<dbReference type="RefSeq" id="WP_133430732.1">
    <property type="nucleotide sequence ID" value="NZ_BMCC01000008.1"/>
</dbReference>
<dbReference type="PROSITE" id="PS51892">
    <property type="entry name" value="SUBTILASE"/>
    <property type="match status" value="1"/>
</dbReference>
<dbReference type="InterPro" id="IPR036852">
    <property type="entry name" value="Peptidase_S8/S53_dom_sf"/>
</dbReference>
<protein>
    <recommendedName>
        <fullName evidence="6">Peptidase S8/S53 domain-containing protein</fullName>
    </recommendedName>
</protein>
<dbReference type="Pfam" id="PF00082">
    <property type="entry name" value="Peptidase_S8"/>
    <property type="match status" value="1"/>
</dbReference>
<evidence type="ECO:0000256" key="5">
    <source>
        <dbReference type="PROSITE-ProRule" id="PRU01240"/>
    </source>
</evidence>
<dbReference type="InterPro" id="IPR000209">
    <property type="entry name" value="Peptidase_S8/S53_dom"/>
</dbReference>
<dbReference type="SUPFAM" id="SSF52743">
    <property type="entry name" value="Subtilisin-like"/>
    <property type="match status" value="1"/>
</dbReference>
<proteinExistence type="inferred from homology"/>
<organism evidence="7 8">
    <name type="scientific">Macrococcus hajekii</name>
    <dbReference type="NCBI Taxonomy" id="198482"/>
    <lineage>
        <taxon>Bacteria</taxon>
        <taxon>Bacillati</taxon>
        <taxon>Bacillota</taxon>
        <taxon>Bacilli</taxon>
        <taxon>Bacillales</taxon>
        <taxon>Staphylococcaceae</taxon>
        <taxon>Macrococcus</taxon>
    </lineage>
</organism>
<dbReference type="PANTHER" id="PTHR43806:SF11">
    <property type="entry name" value="CEREVISIN-RELATED"/>
    <property type="match status" value="1"/>
</dbReference>
<name>A0A4R6BHM9_9STAP</name>
<dbReference type="InterPro" id="IPR023827">
    <property type="entry name" value="Peptidase_S8_Asp-AS"/>
</dbReference>
<feature type="active site" description="Charge relay system" evidence="5">
    <location>
        <position position="217"/>
    </location>
</feature>
<feature type="active site" description="Charge relay system" evidence="5">
    <location>
        <position position="58"/>
    </location>
</feature>
<reference evidence="7 8" key="1">
    <citation type="submission" date="2019-01" db="EMBL/GenBank/DDBJ databases">
        <title>Draft genome sequences of the type strains of six Macrococcus species.</title>
        <authorList>
            <person name="Mazhar S."/>
            <person name="Altermann E."/>
            <person name="Hill C."/>
            <person name="Mcauliffe O."/>
        </authorList>
    </citation>
    <scope>NUCLEOTIDE SEQUENCE [LARGE SCALE GENOMIC DNA]</scope>
    <source>
        <strain evidence="7 8">CCM4809</strain>
    </source>
</reference>
<dbReference type="EMBL" id="SCWE01000008">
    <property type="protein sequence ID" value="TDM01008.1"/>
    <property type="molecule type" value="Genomic_DNA"/>
</dbReference>
<dbReference type="GO" id="GO:0004252">
    <property type="term" value="F:serine-type endopeptidase activity"/>
    <property type="evidence" value="ECO:0007669"/>
    <property type="project" value="UniProtKB-UniRule"/>
</dbReference>
<accession>A0A4R6BHM9</accession>
<gene>
    <name evidence="7" type="ORF">ERX37_11060</name>
</gene>
<dbReference type="OrthoDB" id="9798386at2"/>
<dbReference type="Gene3D" id="3.40.50.200">
    <property type="entry name" value="Peptidase S8/S53 domain"/>
    <property type="match status" value="1"/>
</dbReference>
<dbReference type="AlphaFoldDB" id="A0A4R6BHM9"/>
<evidence type="ECO:0000259" key="6">
    <source>
        <dbReference type="Pfam" id="PF00082"/>
    </source>
</evidence>
<dbReference type="InterPro" id="IPR050131">
    <property type="entry name" value="Peptidase_S8_subtilisin-like"/>
</dbReference>
<evidence type="ECO:0000256" key="1">
    <source>
        <dbReference type="ARBA" id="ARBA00011073"/>
    </source>
</evidence>
<keyword evidence="2 5" id="KW-0645">Protease</keyword>
<dbReference type="GO" id="GO:0005615">
    <property type="term" value="C:extracellular space"/>
    <property type="evidence" value="ECO:0007669"/>
    <property type="project" value="TreeGrafter"/>
</dbReference>
<dbReference type="GO" id="GO:0006508">
    <property type="term" value="P:proteolysis"/>
    <property type="evidence" value="ECO:0007669"/>
    <property type="project" value="UniProtKB-KW"/>
</dbReference>